<gene>
    <name evidence="1" type="ORF">ERS852411_03933</name>
</gene>
<evidence type="ECO:0000313" key="1">
    <source>
        <dbReference type="EMBL" id="CUQ06779.1"/>
    </source>
</evidence>
<dbReference type="EMBL" id="CYZT01000653">
    <property type="protein sequence ID" value="CUQ06779.1"/>
    <property type="molecule type" value="Genomic_DNA"/>
</dbReference>
<name>A0A174TIQ4_FLAPL</name>
<dbReference type="Proteomes" id="UP000095746">
    <property type="component" value="Unassembled WGS sequence"/>
</dbReference>
<accession>A0A174TIQ4</accession>
<dbReference type="InterPro" id="IPR036388">
    <property type="entry name" value="WH-like_DNA-bd_sf"/>
</dbReference>
<reference evidence="1 2" key="1">
    <citation type="submission" date="2015-09" db="EMBL/GenBank/DDBJ databases">
        <authorList>
            <consortium name="Pathogen Informatics"/>
        </authorList>
    </citation>
    <scope>NUCLEOTIDE SEQUENCE [LARGE SCALE GENOMIC DNA]</scope>
    <source>
        <strain evidence="1 2">2789STDY5608854</strain>
    </source>
</reference>
<evidence type="ECO:0000313" key="2">
    <source>
        <dbReference type="Proteomes" id="UP000095746"/>
    </source>
</evidence>
<protein>
    <recommendedName>
        <fullName evidence="3">HTH arsR-type domain-containing protein</fullName>
    </recommendedName>
</protein>
<dbReference type="Gene3D" id="1.10.10.10">
    <property type="entry name" value="Winged helix-like DNA-binding domain superfamily/Winged helix DNA-binding domain"/>
    <property type="match status" value="1"/>
</dbReference>
<sequence>MRLKAAGVVKAARSGNEVYYEIANPEVAAVLSALFGDREEEYQCTISR</sequence>
<dbReference type="AlphaFoldDB" id="A0A174TIQ4"/>
<proteinExistence type="predicted"/>
<organism evidence="1 2">
    <name type="scientific">Flavonifractor plautii</name>
    <name type="common">Fusobacterium plautii</name>
    <dbReference type="NCBI Taxonomy" id="292800"/>
    <lineage>
        <taxon>Bacteria</taxon>
        <taxon>Bacillati</taxon>
        <taxon>Bacillota</taxon>
        <taxon>Clostridia</taxon>
        <taxon>Eubacteriales</taxon>
        <taxon>Oscillospiraceae</taxon>
        <taxon>Flavonifractor</taxon>
    </lineage>
</organism>
<evidence type="ECO:0008006" key="3">
    <source>
        <dbReference type="Google" id="ProtNLM"/>
    </source>
</evidence>